<dbReference type="PANTHER" id="PTHR23503:SF8">
    <property type="entry name" value="FACILITATED GLUCOSE TRANSPORTER PROTEIN 1"/>
    <property type="match status" value="1"/>
</dbReference>
<dbReference type="PROSITE" id="PS50850">
    <property type="entry name" value="MFS"/>
    <property type="match status" value="1"/>
</dbReference>
<accession>A0A3P6RJN5</accession>
<protein>
    <recommendedName>
        <fullName evidence="8">Major facilitator superfamily (MFS) profile domain-containing protein</fullName>
    </recommendedName>
</protein>
<feature type="transmembrane region" description="Helical" evidence="6">
    <location>
        <begin position="41"/>
        <end position="63"/>
    </location>
</feature>
<gene>
    <name evidence="9" type="ORF">ASIM_LOCUS18143</name>
</gene>
<evidence type="ECO:0000313" key="9">
    <source>
        <dbReference type="EMBL" id="VDK63512.1"/>
    </source>
</evidence>
<dbReference type="SUPFAM" id="SSF103473">
    <property type="entry name" value="MFS general substrate transporter"/>
    <property type="match status" value="1"/>
</dbReference>
<dbReference type="PANTHER" id="PTHR23503">
    <property type="entry name" value="SOLUTE CARRIER FAMILY 2"/>
    <property type="match status" value="1"/>
</dbReference>
<evidence type="ECO:0000259" key="8">
    <source>
        <dbReference type="PROSITE" id="PS50850"/>
    </source>
</evidence>
<feature type="domain" description="Major facilitator superfamily (MFS) profile" evidence="8">
    <location>
        <begin position="1"/>
        <end position="196"/>
    </location>
</feature>
<evidence type="ECO:0000256" key="1">
    <source>
        <dbReference type="ARBA" id="ARBA00004141"/>
    </source>
</evidence>
<feature type="chain" id="PRO_5018106027" description="Major facilitator superfamily (MFS) profile domain-containing protein" evidence="7">
    <location>
        <begin position="20"/>
        <end position="215"/>
    </location>
</feature>
<dbReference type="InterPro" id="IPR020846">
    <property type="entry name" value="MFS_dom"/>
</dbReference>
<evidence type="ECO:0000256" key="7">
    <source>
        <dbReference type="SAM" id="SignalP"/>
    </source>
</evidence>
<dbReference type="Proteomes" id="UP000267096">
    <property type="component" value="Unassembled WGS sequence"/>
</dbReference>
<keyword evidence="3 6" id="KW-0812">Transmembrane</keyword>
<dbReference type="OrthoDB" id="4540492at2759"/>
<dbReference type="EMBL" id="UYRR01035089">
    <property type="protein sequence ID" value="VDK63512.1"/>
    <property type="molecule type" value="Genomic_DNA"/>
</dbReference>
<evidence type="ECO:0000256" key="6">
    <source>
        <dbReference type="SAM" id="Phobius"/>
    </source>
</evidence>
<dbReference type="AlphaFoldDB" id="A0A3P6RJN5"/>
<dbReference type="InterPro" id="IPR045263">
    <property type="entry name" value="GLUT"/>
</dbReference>
<dbReference type="GO" id="GO:0016020">
    <property type="term" value="C:membrane"/>
    <property type="evidence" value="ECO:0007669"/>
    <property type="project" value="UniProtKB-SubCell"/>
</dbReference>
<dbReference type="PRINTS" id="PR00171">
    <property type="entry name" value="SUGRTRNSPORT"/>
</dbReference>
<feature type="transmembrane region" description="Helical" evidence="6">
    <location>
        <begin position="168"/>
        <end position="192"/>
    </location>
</feature>
<keyword evidence="7" id="KW-0732">Signal</keyword>
<organism evidence="9 10">
    <name type="scientific">Anisakis simplex</name>
    <name type="common">Herring worm</name>
    <dbReference type="NCBI Taxonomy" id="6269"/>
    <lineage>
        <taxon>Eukaryota</taxon>
        <taxon>Metazoa</taxon>
        <taxon>Ecdysozoa</taxon>
        <taxon>Nematoda</taxon>
        <taxon>Chromadorea</taxon>
        <taxon>Rhabditida</taxon>
        <taxon>Spirurina</taxon>
        <taxon>Ascaridomorpha</taxon>
        <taxon>Ascaridoidea</taxon>
        <taxon>Anisakidae</taxon>
        <taxon>Anisakis</taxon>
        <taxon>Anisakis simplex complex</taxon>
    </lineage>
</organism>
<feature type="transmembrane region" description="Helical" evidence="6">
    <location>
        <begin position="107"/>
        <end position="131"/>
    </location>
</feature>
<evidence type="ECO:0000256" key="3">
    <source>
        <dbReference type="ARBA" id="ARBA00022692"/>
    </source>
</evidence>
<evidence type="ECO:0000313" key="10">
    <source>
        <dbReference type="Proteomes" id="UP000267096"/>
    </source>
</evidence>
<dbReference type="InterPro" id="IPR005828">
    <property type="entry name" value="MFS_sugar_transport-like"/>
</dbReference>
<keyword evidence="2" id="KW-0813">Transport</keyword>
<comment type="subcellular location">
    <subcellularLocation>
        <location evidence="1">Membrane</location>
        <topology evidence="1">Multi-pass membrane protein</topology>
    </subcellularLocation>
</comment>
<feature type="transmembrane region" description="Helical" evidence="6">
    <location>
        <begin position="143"/>
        <end position="162"/>
    </location>
</feature>
<reference evidence="9 10" key="1">
    <citation type="submission" date="2018-11" db="EMBL/GenBank/DDBJ databases">
        <authorList>
            <consortium name="Pathogen Informatics"/>
        </authorList>
    </citation>
    <scope>NUCLEOTIDE SEQUENCE [LARGE SCALE GENOMIC DNA]</scope>
</reference>
<keyword evidence="4 6" id="KW-1133">Transmembrane helix</keyword>
<keyword evidence="5 6" id="KW-0472">Membrane</keyword>
<dbReference type="GO" id="GO:0015149">
    <property type="term" value="F:hexose transmembrane transporter activity"/>
    <property type="evidence" value="ECO:0007669"/>
    <property type="project" value="TreeGrafter"/>
</dbReference>
<feature type="signal peptide" evidence="7">
    <location>
        <begin position="1"/>
        <end position="19"/>
    </location>
</feature>
<dbReference type="Pfam" id="PF00083">
    <property type="entry name" value="Sugar_tr"/>
    <property type="match status" value="1"/>
</dbReference>
<evidence type="ECO:0000256" key="5">
    <source>
        <dbReference type="ARBA" id="ARBA00023136"/>
    </source>
</evidence>
<evidence type="ECO:0000256" key="2">
    <source>
        <dbReference type="ARBA" id="ARBA00022448"/>
    </source>
</evidence>
<evidence type="ECO:0000256" key="4">
    <source>
        <dbReference type="ARBA" id="ARBA00022989"/>
    </source>
</evidence>
<sequence length="215" mass="23925">MRWAILIAIFLMFMQQMSGINAAMYYSNDIFKSAGLVGNQIIWATCAMMLVNVLTTLASTWLVDHPLFGRRFLLLTGMIGMFIMSIGVVIALVLINKRSYVSEARVAAILFMLLFVIAFATGPGSIPWFYVSELFASNARASATSIACAVNWLMNFVVGLLFPPLQEYLTTYTFLVFTVALLICTIITVIYVPETKGKSVEDVQKDLDRTRPSCI</sequence>
<dbReference type="InterPro" id="IPR003663">
    <property type="entry name" value="Sugar/inositol_transpt"/>
</dbReference>
<proteinExistence type="predicted"/>
<keyword evidence="10" id="KW-1185">Reference proteome</keyword>
<dbReference type="Gene3D" id="1.20.1250.20">
    <property type="entry name" value="MFS general substrate transporter like domains"/>
    <property type="match status" value="1"/>
</dbReference>
<feature type="transmembrane region" description="Helical" evidence="6">
    <location>
        <begin position="72"/>
        <end position="95"/>
    </location>
</feature>
<dbReference type="InterPro" id="IPR036259">
    <property type="entry name" value="MFS_trans_sf"/>
</dbReference>
<name>A0A3P6RJN5_ANISI</name>